<organism evidence="1 2">
    <name type="scientific">Candidatus Kerfeldbacteria bacterium RIFCSPHIGHO2_12_FULL_48_17</name>
    <dbReference type="NCBI Taxonomy" id="1798542"/>
    <lineage>
        <taxon>Bacteria</taxon>
        <taxon>Candidatus Kerfeldiibacteriota</taxon>
    </lineage>
</organism>
<evidence type="ECO:0008006" key="3">
    <source>
        <dbReference type="Google" id="ProtNLM"/>
    </source>
</evidence>
<gene>
    <name evidence="1" type="ORF">A3F54_01865</name>
</gene>
<dbReference type="InterPro" id="IPR011042">
    <property type="entry name" value="6-blade_b-propeller_TolB-like"/>
</dbReference>
<evidence type="ECO:0000313" key="1">
    <source>
        <dbReference type="EMBL" id="OGY85418.1"/>
    </source>
</evidence>
<name>A0A1G2B871_9BACT</name>
<dbReference type="EMBL" id="MHKD01000001">
    <property type="protein sequence ID" value="OGY85418.1"/>
    <property type="molecule type" value="Genomic_DNA"/>
</dbReference>
<evidence type="ECO:0000313" key="2">
    <source>
        <dbReference type="Proteomes" id="UP000176952"/>
    </source>
</evidence>
<dbReference type="SUPFAM" id="SSF82171">
    <property type="entry name" value="DPP6 N-terminal domain-like"/>
    <property type="match status" value="1"/>
</dbReference>
<accession>A0A1G2B871</accession>
<comment type="caution">
    <text evidence="1">The sequence shown here is derived from an EMBL/GenBank/DDBJ whole genome shotgun (WGS) entry which is preliminary data.</text>
</comment>
<sequence>MRVFLGLGLLLVGVIGVFGLVRYAQNQSLSGTGSSQEQQVDLPAGVYAAYASNDAAGSKEVQVKLYNLATQEQRSIASFPLGDSVGGDNLQFTQYADAILVGRDESNTLLALAGRTRSDFIDPGFLPFVFSADQKKLAYLRDDDAVVAATGKNMVDFQLVLKDVTGAQEKSVGAGSETVEPGLLTPLIWSADGKFLYADHRRSTEGYPKDLVRINTETLAVEPITAVKTDGLQYVPVDAHDHAYTVGKTDGSAGFVQTAMNSGETQQFSIPEGLDHLVSVSPDGRFVAFDSVPDGSDFSAVSIYDIEKQVSFPITKIGAKLDSGLFWQDSHLMFTETVSGDAEIGRDDKRSYAVVLYDLETHAGKQLTFTDTSVLRPIGFFEVAEGK</sequence>
<dbReference type="Gene3D" id="2.120.10.30">
    <property type="entry name" value="TolB, C-terminal domain"/>
    <property type="match status" value="1"/>
</dbReference>
<dbReference type="AlphaFoldDB" id="A0A1G2B871"/>
<protein>
    <recommendedName>
        <fullName evidence="3">Dipeptidylpeptidase IV N-terminal domain-containing protein</fullName>
    </recommendedName>
</protein>
<dbReference type="STRING" id="1798542.A3F54_01865"/>
<reference evidence="1 2" key="1">
    <citation type="journal article" date="2016" name="Nat. Commun.">
        <title>Thousands of microbial genomes shed light on interconnected biogeochemical processes in an aquifer system.</title>
        <authorList>
            <person name="Anantharaman K."/>
            <person name="Brown C.T."/>
            <person name="Hug L.A."/>
            <person name="Sharon I."/>
            <person name="Castelle C.J."/>
            <person name="Probst A.J."/>
            <person name="Thomas B.C."/>
            <person name="Singh A."/>
            <person name="Wilkins M.J."/>
            <person name="Karaoz U."/>
            <person name="Brodie E.L."/>
            <person name="Williams K.H."/>
            <person name="Hubbard S.S."/>
            <person name="Banfield J.F."/>
        </authorList>
    </citation>
    <scope>NUCLEOTIDE SEQUENCE [LARGE SCALE GENOMIC DNA]</scope>
</reference>
<proteinExistence type="predicted"/>
<dbReference type="Proteomes" id="UP000176952">
    <property type="component" value="Unassembled WGS sequence"/>
</dbReference>